<evidence type="ECO:0000313" key="3">
    <source>
        <dbReference type="Proteomes" id="UP001163850"/>
    </source>
</evidence>
<comment type="caution">
    <text evidence="2">The sequence shown here is derived from an EMBL/GenBank/DDBJ whole genome shotgun (WGS) entry which is preliminary data.</text>
</comment>
<gene>
    <name evidence="2" type="ORF">F5890DRAFT_1559270</name>
</gene>
<dbReference type="AlphaFoldDB" id="A0AA38UPG5"/>
<evidence type="ECO:0000313" key="2">
    <source>
        <dbReference type="EMBL" id="KAJ3979047.1"/>
    </source>
</evidence>
<accession>A0AA38UPG5</accession>
<organism evidence="2 3">
    <name type="scientific">Lentinula detonsa</name>
    <dbReference type="NCBI Taxonomy" id="2804962"/>
    <lineage>
        <taxon>Eukaryota</taxon>
        <taxon>Fungi</taxon>
        <taxon>Dikarya</taxon>
        <taxon>Basidiomycota</taxon>
        <taxon>Agaricomycotina</taxon>
        <taxon>Agaricomycetes</taxon>
        <taxon>Agaricomycetidae</taxon>
        <taxon>Agaricales</taxon>
        <taxon>Marasmiineae</taxon>
        <taxon>Omphalotaceae</taxon>
        <taxon>Lentinula</taxon>
    </lineage>
</organism>
<protein>
    <submittedName>
        <fullName evidence="2">Uncharacterized protein</fullName>
    </submittedName>
</protein>
<reference evidence="2" key="1">
    <citation type="submission" date="2022-08" db="EMBL/GenBank/DDBJ databases">
        <authorList>
            <consortium name="DOE Joint Genome Institute"/>
            <person name="Min B."/>
            <person name="Riley R."/>
            <person name="Sierra-Patev S."/>
            <person name="Naranjo-Ortiz M."/>
            <person name="Looney B."/>
            <person name="Konkel Z."/>
            <person name="Slot J.C."/>
            <person name="Sakamoto Y."/>
            <person name="Steenwyk J.L."/>
            <person name="Rokas A."/>
            <person name="Carro J."/>
            <person name="Camarero S."/>
            <person name="Ferreira P."/>
            <person name="Molpeceres G."/>
            <person name="Ruiz-Duenas F.J."/>
            <person name="Serrano A."/>
            <person name="Henrissat B."/>
            <person name="Drula E."/>
            <person name="Hughes K.W."/>
            <person name="Mata J.L."/>
            <person name="Ishikawa N.K."/>
            <person name="Vargas-Isla R."/>
            <person name="Ushijima S."/>
            <person name="Smith C.A."/>
            <person name="Ahrendt S."/>
            <person name="Andreopoulos W."/>
            <person name="He G."/>
            <person name="Labutti K."/>
            <person name="Lipzen A."/>
            <person name="Ng V."/>
            <person name="Sandor L."/>
            <person name="Barry K."/>
            <person name="Martinez A.T."/>
            <person name="Xiao Y."/>
            <person name="Gibbons J.G."/>
            <person name="Terashima K."/>
            <person name="Hibbett D.S."/>
            <person name="Grigoriev I.V."/>
        </authorList>
    </citation>
    <scope>NUCLEOTIDE SEQUENCE</scope>
    <source>
        <strain evidence="2">TFB7829</strain>
    </source>
</reference>
<dbReference type="Proteomes" id="UP001163850">
    <property type="component" value="Unassembled WGS sequence"/>
</dbReference>
<evidence type="ECO:0000256" key="1">
    <source>
        <dbReference type="SAM" id="MobiDB-lite"/>
    </source>
</evidence>
<feature type="compositionally biased region" description="Acidic residues" evidence="1">
    <location>
        <begin position="154"/>
        <end position="164"/>
    </location>
</feature>
<dbReference type="EMBL" id="MU802523">
    <property type="protein sequence ID" value="KAJ3979047.1"/>
    <property type="molecule type" value="Genomic_DNA"/>
</dbReference>
<name>A0AA38UPG5_9AGAR</name>
<feature type="region of interest" description="Disordered" evidence="1">
    <location>
        <begin position="84"/>
        <end position="173"/>
    </location>
</feature>
<feature type="compositionally biased region" description="Basic and acidic residues" evidence="1">
    <location>
        <begin position="96"/>
        <end position="131"/>
    </location>
</feature>
<proteinExistence type="predicted"/>
<sequence>MFLQTPSQTLIEGQYNLEPVFILSDLFIWETESSSVTRYAVVTTGKTRADINQLEIEYGVELDVLVQSVASRLGLEMLEERGRGLNARIGSGADGEEGKEKGKDGEREDKDRNRVRLMDRDEEQDVNKEKNEEDEEENDNGDTGLRQQSLNPDLDFDVGNDYDDYNVTKDSER</sequence>